<keyword evidence="3" id="KW-0539">Nucleus</keyword>
<proteinExistence type="inferred from homology"/>
<evidence type="ECO:0000313" key="6">
    <source>
        <dbReference type="Proteomes" id="UP000769528"/>
    </source>
</evidence>
<comment type="caution">
    <text evidence="5">The sequence shown here is derived from an EMBL/GenBank/DDBJ whole genome shotgun (WGS) entry which is preliminary data.</text>
</comment>
<evidence type="ECO:0000256" key="1">
    <source>
        <dbReference type="ARBA" id="ARBA00004123"/>
    </source>
</evidence>
<dbReference type="Gene3D" id="3.70.10.10">
    <property type="match status" value="1"/>
</dbReference>
<evidence type="ECO:0000313" key="5">
    <source>
        <dbReference type="EMBL" id="KAH3678197.1"/>
    </source>
</evidence>
<dbReference type="GO" id="GO:0000724">
    <property type="term" value="P:double-strand break repair via homologous recombination"/>
    <property type="evidence" value="ECO:0007669"/>
    <property type="project" value="TreeGrafter"/>
</dbReference>
<reference evidence="5" key="1">
    <citation type="journal article" date="2021" name="Open Biol.">
        <title>Shared evolutionary footprints suggest mitochondrial oxidative damage underlies multiple complex I losses in fungi.</title>
        <authorList>
            <person name="Schikora-Tamarit M.A."/>
            <person name="Marcet-Houben M."/>
            <person name="Nosek J."/>
            <person name="Gabaldon T."/>
        </authorList>
    </citation>
    <scope>NUCLEOTIDE SEQUENCE</scope>
    <source>
        <strain evidence="5">CBS6341</strain>
    </source>
</reference>
<dbReference type="GO" id="GO:0000723">
    <property type="term" value="P:telomere maintenance"/>
    <property type="evidence" value="ECO:0007669"/>
    <property type="project" value="TreeGrafter"/>
</dbReference>
<dbReference type="GO" id="GO:0030896">
    <property type="term" value="C:checkpoint clamp complex"/>
    <property type="evidence" value="ECO:0007669"/>
    <property type="project" value="InterPro"/>
</dbReference>
<dbReference type="GO" id="GO:0044778">
    <property type="term" value="P:meiotic DNA integrity checkpoint signaling"/>
    <property type="evidence" value="ECO:0007669"/>
    <property type="project" value="TreeGrafter"/>
</dbReference>
<dbReference type="EMBL" id="JAEUBF010000485">
    <property type="protein sequence ID" value="KAH3678197.1"/>
    <property type="molecule type" value="Genomic_DNA"/>
</dbReference>
<evidence type="ECO:0000256" key="4">
    <source>
        <dbReference type="PIRNR" id="PIRNR011312"/>
    </source>
</evidence>
<reference evidence="5" key="2">
    <citation type="submission" date="2021-01" db="EMBL/GenBank/DDBJ databases">
        <authorList>
            <person name="Schikora-Tamarit M.A."/>
        </authorList>
    </citation>
    <scope>NUCLEOTIDE SEQUENCE</scope>
    <source>
        <strain evidence="5">CBS6341</strain>
    </source>
</reference>
<dbReference type="GO" id="GO:0006289">
    <property type="term" value="P:nucleotide-excision repair"/>
    <property type="evidence" value="ECO:0007669"/>
    <property type="project" value="TreeGrafter"/>
</dbReference>
<dbReference type="PIRSF" id="PIRSF011312">
    <property type="entry name" value="Cell_cycle_HUS1"/>
    <property type="match status" value="1"/>
</dbReference>
<dbReference type="GO" id="GO:0033314">
    <property type="term" value="P:mitotic DNA replication checkpoint signaling"/>
    <property type="evidence" value="ECO:0007669"/>
    <property type="project" value="TreeGrafter"/>
</dbReference>
<gene>
    <name evidence="5" type="ORF">WICMUC_001626</name>
</gene>
<sequence length="266" mass="31479">MSQVDILSIRKYAVFRFSSDKLNIISGAINEPQIWSTLSYDIFDIYEVESLRDNIISFEINIEEFYQILKSFQNLESEKLSIRLQKANNGKKRSALLTVVFNEFNDLNNEINHVFTISIRLLKREMDQLIKEPELTNIDMILNLPQDFTTFLKRIERYKNIEYLLFKLTTLGKLTVILKQDNNNVTIEWNEPLHIQLQQQEEESIDKDVEILIKYKDLKLNSRFFEIIKNSMMIISNKEALVFQCFLNDDLNNENQLVYFINGVTL</sequence>
<protein>
    <recommendedName>
        <fullName evidence="4">Checkpoint protein</fullName>
    </recommendedName>
</protein>
<dbReference type="OrthoDB" id="419537at2759"/>
<dbReference type="PANTHER" id="PTHR12900">
    <property type="entry name" value="MITOTIC AND DNA DAMAGE CHECKPOINT PROTEIN HUS1"/>
    <property type="match status" value="1"/>
</dbReference>
<dbReference type="PANTHER" id="PTHR12900:SF0">
    <property type="entry name" value="CHECKPOINT PROTEIN"/>
    <property type="match status" value="1"/>
</dbReference>
<keyword evidence="6" id="KW-1185">Reference proteome</keyword>
<comment type="similarity">
    <text evidence="2 4">Belongs to the HUS1 family.</text>
</comment>
<evidence type="ECO:0000256" key="3">
    <source>
        <dbReference type="ARBA" id="ARBA00023242"/>
    </source>
</evidence>
<dbReference type="AlphaFoldDB" id="A0A9P8PTQ3"/>
<evidence type="ECO:0000256" key="2">
    <source>
        <dbReference type="ARBA" id="ARBA00005563"/>
    </source>
</evidence>
<dbReference type="InterPro" id="IPR016580">
    <property type="entry name" value="HUS1"/>
</dbReference>
<name>A0A9P8PTQ3_9ASCO</name>
<dbReference type="GO" id="GO:0035861">
    <property type="term" value="C:site of double-strand break"/>
    <property type="evidence" value="ECO:0007669"/>
    <property type="project" value="TreeGrafter"/>
</dbReference>
<comment type="subcellular location">
    <subcellularLocation>
        <location evidence="1">Nucleus</location>
    </subcellularLocation>
</comment>
<dbReference type="Proteomes" id="UP000769528">
    <property type="component" value="Unassembled WGS sequence"/>
</dbReference>
<dbReference type="Pfam" id="PF04005">
    <property type="entry name" value="Hus1"/>
    <property type="match status" value="1"/>
</dbReference>
<organism evidence="5 6">
    <name type="scientific">Wickerhamomyces mucosus</name>
    <dbReference type="NCBI Taxonomy" id="1378264"/>
    <lineage>
        <taxon>Eukaryota</taxon>
        <taxon>Fungi</taxon>
        <taxon>Dikarya</taxon>
        <taxon>Ascomycota</taxon>
        <taxon>Saccharomycotina</taxon>
        <taxon>Saccharomycetes</taxon>
        <taxon>Phaffomycetales</taxon>
        <taxon>Wickerhamomycetaceae</taxon>
        <taxon>Wickerhamomyces</taxon>
    </lineage>
</organism>
<dbReference type="InterPro" id="IPR007150">
    <property type="entry name" value="HUS1/Mec3"/>
</dbReference>
<dbReference type="GO" id="GO:0005730">
    <property type="term" value="C:nucleolus"/>
    <property type="evidence" value="ECO:0007669"/>
    <property type="project" value="InterPro"/>
</dbReference>
<dbReference type="GO" id="GO:0031573">
    <property type="term" value="P:mitotic intra-S DNA damage checkpoint signaling"/>
    <property type="evidence" value="ECO:0007669"/>
    <property type="project" value="TreeGrafter"/>
</dbReference>
<accession>A0A9P8PTQ3</accession>